<gene>
    <name evidence="2" type="ORF">ANCCAN_30057</name>
</gene>
<name>A0A368EWX5_ANCCA</name>
<keyword evidence="3" id="KW-1185">Reference proteome</keyword>
<reference evidence="2 3" key="1">
    <citation type="submission" date="2014-10" db="EMBL/GenBank/DDBJ databases">
        <title>Draft genome of the hookworm Ancylostoma caninum.</title>
        <authorList>
            <person name="Mitreva M."/>
        </authorList>
    </citation>
    <scope>NUCLEOTIDE SEQUENCE [LARGE SCALE GENOMIC DNA]</scope>
    <source>
        <strain evidence="2 3">Baltimore</strain>
    </source>
</reference>
<evidence type="ECO:0000313" key="2">
    <source>
        <dbReference type="EMBL" id="RCN24251.1"/>
    </source>
</evidence>
<evidence type="ECO:0000313" key="3">
    <source>
        <dbReference type="Proteomes" id="UP000252519"/>
    </source>
</evidence>
<proteinExistence type="predicted"/>
<dbReference type="EMBL" id="JOJR01021720">
    <property type="protein sequence ID" value="RCN24251.1"/>
    <property type="molecule type" value="Genomic_DNA"/>
</dbReference>
<dbReference type="Proteomes" id="UP000252519">
    <property type="component" value="Unassembled WGS sequence"/>
</dbReference>
<dbReference type="AlphaFoldDB" id="A0A368EWX5"/>
<comment type="caution">
    <text evidence="2">The sequence shown here is derived from an EMBL/GenBank/DDBJ whole genome shotgun (WGS) entry which is preliminary data.</text>
</comment>
<accession>A0A368EWX5</accession>
<protein>
    <submittedName>
        <fullName evidence="2">Uncharacterized protein</fullName>
    </submittedName>
</protein>
<evidence type="ECO:0000256" key="1">
    <source>
        <dbReference type="SAM" id="MobiDB-lite"/>
    </source>
</evidence>
<feature type="non-terminal residue" evidence="2">
    <location>
        <position position="1"/>
    </location>
</feature>
<sequence length="112" mass="12304">AGEENPSHEARARAGEAARARDRKHERCPVEITAAGGDKCVVTIAQAYCGIYQLLYVPSQLASCRIRTISAVTCTPQSTGWSCIVDQSRHCSVWRPHLYFTVYGLNCSACKE</sequence>
<feature type="region of interest" description="Disordered" evidence="1">
    <location>
        <begin position="1"/>
        <end position="22"/>
    </location>
</feature>
<organism evidence="2 3">
    <name type="scientific">Ancylostoma caninum</name>
    <name type="common">Dog hookworm</name>
    <dbReference type="NCBI Taxonomy" id="29170"/>
    <lineage>
        <taxon>Eukaryota</taxon>
        <taxon>Metazoa</taxon>
        <taxon>Ecdysozoa</taxon>
        <taxon>Nematoda</taxon>
        <taxon>Chromadorea</taxon>
        <taxon>Rhabditida</taxon>
        <taxon>Rhabditina</taxon>
        <taxon>Rhabditomorpha</taxon>
        <taxon>Strongyloidea</taxon>
        <taxon>Ancylostomatidae</taxon>
        <taxon>Ancylostomatinae</taxon>
        <taxon>Ancylostoma</taxon>
    </lineage>
</organism>